<feature type="compositionally biased region" description="Basic and acidic residues" evidence="5">
    <location>
        <begin position="1"/>
        <end position="26"/>
    </location>
</feature>
<dbReference type="PROSITE" id="PS50808">
    <property type="entry name" value="ZF_BED"/>
    <property type="match status" value="1"/>
</dbReference>
<evidence type="ECO:0000313" key="8">
    <source>
        <dbReference type="Proteomes" id="UP001472677"/>
    </source>
</evidence>
<evidence type="ECO:0000256" key="2">
    <source>
        <dbReference type="ARBA" id="ARBA00022771"/>
    </source>
</evidence>
<organism evidence="7 8">
    <name type="scientific">Hibiscus sabdariffa</name>
    <name type="common">roselle</name>
    <dbReference type="NCBI Taxonomy" id="183260"/>
    <lineage>
        <taxon>Eukaryota</taxon>
        <taxon>Viridiplantae</taxon>
        <taxon>Streptophyta</taxon>
        <taxon>Embryophyta</taxon>
        <taxon>Tracheophyta</taxon>
        <taxon>Spermatophyta</taxon>
        <taxon>Magnoliopsida</taxon>
        <taxon>eudicotyledons</taxon>
        <taxon>Gunneridae</taxon>
        <taxon>Pentapetalae</taxon>
        <taxon>rosids</taxon>
        <taxon>malvids</taxon>
        <taxon>Malvales</taxon>
        <taxon>Malvaceae</taxon>
        <taxon>Malvoideae</taxon>
        <taxon>Hibiscus</taxon>
    </lineage>
</organism>
<gene>
    <name evidence="7" type="ORF">V6N12_051117</name>
</gene>
<evidence type="ECO:0000256" key="1">
    <source>
        <dbReference type="ARBA" id="ARBA00022723"/>
    </source>
</evidence>
<evidence type="ECO:0000256" key="3">
    <source>
        <dbReference type="ARBA" id="ARBA00022833"/>
    </source>
</evidence>
<evidence type="ECO:0000256" key="4">
    <source>
        <dbReference type="PROSITE-ProRule" id="PRU00027"/>
    </source>
</evidence>
<dbReference type="PANTHER" id="PTHR46951:SF2">
    <property type="entry name" value="BED-TYPE DOMAIN-CONTAINING PROTEIN"/>
    <property type="match status" value="1"/>
</dbReference>
<keyword evidence="2 4" id="KW-0863">Zinc-finger</keyword>
<feature type="compositionally biased region" description="Basic and acidic residues" evidence="5">
    <location>
        <begin position="198"/>
        <end position="207"/>
    </location>
</feature>
<keyword evidence="8" id="KW-1185">Reference proteome</keyword>
<dbReference type="Proteomes" id="UP001472677">
    <property type="component" value="Unassembled WGS sequence"/>
</dbReference>
<dbReference type="PANTHER" id="PTHR46951">
    <property type="entry name" value="BED-TYPE DOMAIN-CONTAINING PROTEIN"/>
    <property type="match status" value="1"/>
</dbReference>
<name>A0ABR2GG84_9ROSI</name>
<feature type="region of interest" description="Disordered" evidence="5">
    <location>
        <begin position="1"/>
        <end position="60"/>
    </location>
</feature>
<reference evidence="7 8" key="1">
    <citation type="journal article" date="2024" name="G3 (Bethesda)">
        <title>Genome assembly of Hibiscus sabdariffa L. provides insights into metabolisms of medicinal natural products.</title>
        <authorList>
            <person name="Kim T."/>
        </authorList>
    </citation>
    <scope>NUCLEOTIDE SEQUENCE [LARGE SCALE GENOMIC DNA]</scope>
    <source>
        <strain evidence="7">TK-2024</strain>
        <tissue evidence="7">Old leaves</tissue>
    </source>
</reference>
<dbReference type="EMBL" id="JBBPBM010000001">
    <property type="protein sequence ID" value="KAK8601279.1"/>
    <property type="molecule type" value="Genomic_DNA"/>
</dbReference>
<feature type="region of interest" description="Disordered" evidence="5">
    <location>
        <begin position="198"/>
        <end position="229"/>
    </location>
</feature>
<keyword evidence="3" id="KW-0862">Zinc</keyword>
<feature type="compositionally biased region" description="Acidic residues" evidence="5">
    <location>
        <begin position="208"/>
        <end position="229"/>
    </location>
</feature>
<keyword evidence="1" id="KW-0479">Metal-binding</keyword>
<sequence length="229" mass="25433">MAEAMRCIRGERLRTQPLEPPHESRLRYASSALHPNCSKSSTQPASPASPNTAADKPTPSPVWLFIMDMGSNATGSSVSSDPTRKYGKPDASNRNNYLCDFCGKITKGGAYKMKQHLVGGFTSVRKCPQCPERVREEVKAFMLKKEKTKITNLMSSQEFSYDVDDHDEEEELEVLNSGKDVASSSATFTLRSCHQALSHHDDEVEKDIGEDEDYRLDGDDFCEDGGDLE</sequence>
<comment type="caution">
    <text evidence="7">The sequence shown here is derived from an EMBL/GenBank/DDBJ whole genome shotgun (WGS) entry which is preliminary data.</text>
</comment>
<accession>A0ABR2GG84</accession>
<dbReference type="InterPro" id="IPR003656">
    <property type="entry name" value="Znf_BED"/>
</dbReference>
<evidence type="ECO:0000256" key="5">
    <source>
        <dbReference type="SAM" id="MobiDB-lite"/>
    </source>
</evidence>
<feature type="domain" description="BED-type" evidence="6">
    <location>
        <begin position="57"/>
        <end position="134"/>
    </location>
</feature>
<evidence type="ECO:0000259" key="6">
    <source>
        <dbReference type="PROSITE" id="PS50808"/>
    </source>
</evidence>
<proteinExistence type="predicted"/>
<feature type="compositionally biased region" description="Polar residues" evidence="5">
    <location>
        <begin position="37"/>
        <end position="52"/>
    </location>
</feature>
<evidence type="ECO:0000313" key="7">
    <source>
        <dbReference type="EMBL" id="KAK8601279.1"/>
    </source>
</evidence>
<protein>
    <recommendedName>
        <fullName evidence="6">BED-type domain-containing protein</fullName>
    </recommendedName>
</protein>